<comment type="similarity">
    <text evidence="1">Belongs to the FAM72 family.</text>
</comment>
<dbReference type="Proteomes" id="UP000325313">
    <property type="component" value="Unassembled WGS sequence"/>
</dbReference>
<proteinExistence type="inferred from homology"/>
<name>A0A5B0S9U5_PUCGR</name>
<dbReference type="EMBL" id="VDEP01000070">
    <property type="protein sequence ID" value="KAA1133873.1"/>
    <property type="molecule type" value="Genomic_DNA"/>
</dbReference>
<dbReference type="AlphaFoldDB" id="A0A5B0S9U5"/>
<dbReference type="PANTHER" id="PTHR31841:SF1">
    <property type="entry name" value="PROTEIN FAM72A-RELATED"/>
    <property type="match status" value="1"/>
</dbReference>
<feature type="compositionally biased region" description="Basic and acidic residues" evidence="2">
    <location>
        <begin position="523"/>
        <end position="533"/>
    </location>
</feature>
<feature type="region of interest" description="Disordered" evidence="2">
    <location>
        <begin position="191"/>
        <end position="223"/>
    </location>
</feature>
<evidence type="ECO:0000313" key="4">
    <source>
        <dbReference type="Proteomes" id="UP000325313"/>
    </source>
</evidence>
<feature type="compositionally biased region" description="Pro residues" evidence="2">
    <location>
        <begin position="406"/>
        <end position="415"/>
    </location>
</feature>
<feature type="compositionally biased region" description="Low complexity" evidence="2">
    <location>
        <begin position="120"/>
        <end position="134"/>
    </location>
</feature>
<feature type="compositionally biased region" description="Acidic residues" evidence="2">
    <location>
        <begin position="506"/>
        <end position="516"/>
    </location>
</feature>
<organism evidence="3 4">
    <name type="scientific">Puccinia graminis f. sp. tritici</name>
    <dbReference type="NCBI Taxonomy" id="56615"/>
    <lineage>
        <taxon>Eukaryota</taxon>
        <taxon>Fungi</taxon>
        <taxon>Dikarya</taxon>
        <taxon>Basidiomycota</taxon>
        <taxon>Pucciniomycotina</taxon>
        <taxon>Pucciniomycetes</taxon>
        <taxon>Pucciniales</taxon>
        <taxon>Pucciniaceae</taxon>
        <taxon>Puccinia</taxon>
    </lineage>
</organism>
<gene>
    <name evidence="3" type="ORF">PGTUg99_029547</name>
</gene>
<feature type="compositionally biased region" description="Basic and acidic residues" evidence="2">
    <location>
        <begin position="472"/>
        <end position="491"/>
    </location>
</feature>
<sequence>MEQLDLLSSLETGYRSRLRRTQLRNHHQSLRLPTAEQQLPAPPITPISASLTRRLLAVASSAANNLADTNLTAGSSADGRSTHNWRHTFFERMNQDVQSGVGRLQAVNRLRQRMAELRPTATATASNTNNNPTADHQPDSYSTEISPHHPKINNQRTYLLYCGNKYQLNGCGKLISVRAALILPKSFRSWMDDQQEEEQEQEQEEEGEEHRNGNPADFNLVTSDTLPFPNSADRVDRFTQQSFENDPANPFHRSHSIHPACVCQKDYLGCLSCGNIVGHSVSLPCDQCRDLAVFHPQFYYLSRLTAVPRYTDVPIGLELAEGERLTRGLSEGIMSWTEAVRRKKKDLEAGLAQTPLRGDLAPSTGPSQAAGLSTRIRDAILLGSLVDEDHPSNLLAIPPSSSTPSPHQPPSPAPTHPLSSRLDRLRRTPLARRPAVRLSTNLTNPPSELNNTLPTNLRSRASSSSESWVVRETPRSERFPEEFLRLPHEDLSTTPSIDNLRNDIEVKEEEDEDEDGQPSSIDSRLRTTNHDHQLGSNPRAIRRPHSELDNHPNLPSDPASVPPAFGRVIRRRINPSSELPSSSSSSSSGIEFFWVGDVCAR</sequence>
<reference evidence="3 4" key="1">
    <citation type="submission" date="2019-05" db="EMBL/GenBank/DDBJ databases">
        <title>Emergence of the Ug99 lineage of the wheat stem rust pathogen through somatic hybridization.</title>
        <authorList>
            <person name="Li F."/>
            <person name="Upadhyaya N.M."/>
            <person name="Sperschneider J."/>
            <person name="Matny O."/>
            <person name="Nguyen-Phuc H."/>
            <person name="Mago R."/>
            <person name="Raley C."/>
            <person name="Miller M.E."/>
            <person name="Silverstein K.A.T."/>
            <person name="Henningsen E."/>
            <person name="Hirsch C.D."/>
            <person name="Visser B."/>
            <person name="Pretorius Z.A."/>
            <person name="Steffenson B.J."/>
            <person name="Schwessinger B."/>
            <person name="Dodds P.N."/>
            <person name="Figueroa M."/>
        </authorList>
    </citation>
    <scope>NUCLEOTIDE SEQUENCE [LARGE SCALE GENOMIC DNA]</scope>
    <source>
        <strain evidence="3 4">Ug99</strain>
    </source>
</reference>
<dbReference type="PANTHER" id="PTHR31841">
    <property type="entry name" value="PROTEIN FAM72A-RELATED"/>
    <property type="match status" value="1"/>
</dbReference>
<feature type="region of interest" description="Disordered" evidence="2">
    <location>
        <begin position="120"/>
        <end position="149"/>
    </location>
</feature>
<feature type="compositionally biased region" description="Acidic residues" evidence="2">
    <location>
        <begin position="193"/>
        <end position="207"/>
    </location>
</feature>
<evidence type="ECO:0000256" key="1">
    <source>
        <dbReference type="ARBA" id="ARBA00006888"/>
    </source>
</evidence>
<evidence type="ECO:0000256" key="2">
    <source>
        <dbReference type="SAM" id="MobiDB-lite"/>
    </source>
</evidence>
<protein>
    <submittedName>
        <fullName evidence="3">Uncharacterized protein</fullName>
    </submittedName>
</protein>
<feature type="compositionally biased region" description="Polar residues" evidence="2">
    <location>
        <begin position="439"/>
        <end position="457"/>
    </location>
</feature>
<accession>A0A5B0S9U5</accession>
<dbReference type="GO" id="GO:0005829">
    <property type="term" value="C:cytosol"/>
    <property type="evidence" value="ECO:0007669"/>
    <property type="project" value="TreeGrafter"/>
</dbReference>
<dbReference type="InterPro" id="IPR026768">
    <property type="entry name" value="YPEH2ZP"/>
</dbReference>
<evidence type="ECO:0000313" key="3">
    <source>
        <dbReference type="EMBL" id="KAA1133873.1"/>
    </source>
</evidence>
<feature type="compositionally biased region" description="Low complexity" evidence="2">
    <location>
        <begin position="458"/>
        <end position="467"/>
    </location>
</feature>
<feature type="region of interest" description="Disordered" evidence="2">
    <location>
        <begin position="391"/>
        <end position="563"/>
    </location>
</feature>
<comment type="caution">
    <text evidence="3">The sequence shown here is derived from an EMBL/GenBank/DDBJ whole genome shotgun (WGS) entry which is preliminary data.</text>
</comment>